<sequence length="100" mass="11495">MMKGSTLLLLILSLLCYNGGQCNKEKSSSSSKPRLFNGDVEFVTLYFPINPMVQLLYEKGYKGGYGTRYEDLNRGIIKNKKYPFKFYRPPPSLDKRSLID</sequence>
<keyword evidence="2" id="KW-1185">Reference proteome</keyword>
<accession>A0A6P6YCG8</accession>
<proteinExistence type="predicted"/>
<dbReference type="Proteomes" id="UP000515146">
    <property type="component" value="Unplaced"/>
</dbReference>
<protein>
    <submittedName>
        <fullName evidence="3">Uncharacterized protein LOC113796326</fullName>
    </submittedName>
</protein>
<reference evidence="3" key="1">
    <citation type="submission" date="2025-08" db="UniProtKB">
        <authorList>
            <consortium name="RefSeq"/>
        </authorList>
    </citation>
    <scope>IDENTIFICATION</scope>
    <source>
        <strain evidence="3">Airmid</strain>
    </source>
</reference>
<evidence type="ECO:0000313" key="3">
    <source>
        <dbReference type="RefSeq" id="XP_027202374.1"/>
    </source>
</evidence>
<evidence type="ECO:0000313" key="2">
    <source>
        <dbReference type="Proteomes" id="UP000515146"/>
    </source>
</evidence>
<dbReference type="OrthoDB" id="10470633at2759"/>
<gene>
    <name evidence="3" type="primary">LOC113796326</name>
</gene>
<keyword evidence="1" id="KW-0732">Signal</keyword>
<dbReference type="InParanoid" id="A0A6P6YCG8"/>
<dbReference type="AlphaFoldDB" id="A0A6P6YCG8"/>
<dbReference type="KEGG" id="dpte:113796326"/>
<evidence type="ECO:0000256" key="1">
    <source>
        <dbReference type="SAM" id="SignalP"/>
    </source>
</evidence>
<feature type="signal peptide" evidence="1">
    <location>
        <begin position="1"/>
        <end position="22"/>
    </location>
</feature>
<feature type="chain" id="PRO_5028066595" evidence="1">
    <location>
        <begin position="23"/>
        <end position="100"/>
    </location>
</feature>
<organism evidence="2 3">
    <name type="scientific">Dermatophagoides pteronyssinus</name>
    <name type="common">European house dust mite</name>
    <dbReference type="NCBI Taxonomy" id="6956"/>
    <lineage>
        <taxon>Eukaryota</taxon>
        <taxon>Metazoa</taxon>
        <taxon>Ecdysozoa</taxon>
        <taxon>Arthropoda</taxon>
        <taxon>Chelicerata</taxon>
        <taxon>Arachnida</taxon>
        <taxon>Acari</taxon>
        <taxon>Acariformes</taxon>
        <taxon>Sarcoptiformes</taxon>
        <taxon>Astigmata</taxon>
        <taxon>Psoroptidia</taxon>
        <taxon>Analgoidea</taxon>
        <taxon>Pyroglyphidae</taxon>
        <taxon>Dermatophagoidinae</taxon>
        <taxon>Dermatophagoides</taxon>
    </lineage>
</organism>
<name>A0A6P6YCG8_DERPT</name>
<dbReference type="RefSeq" id="XP_027202374.1">
    <property type="nucleotide sequence ID" value="XM_027346573.1"/>
</dbReference>